<organism evidence="3">
    <name type="scientific">Zea mays</name>
    <name type="common">Maize</name>
    <dbReference type="NCBI Taxonomy" id="4577"/>
    <lineage>
        <taxon>Eukaryota</taxon>
        <taxon>Viridiplantae</taxon>
        <taxon>Streptophyta</taxon>
        <taxon>Embryophyta</taxon>
        <taxon>Tracheophyta</taxon>
        <taxon>Spermatophyta</taxon>
        <taxon>Magnoliopsida</taxon>
        <taxon>Liliopsida</taxon>
        <taxon>Poales</taxon>
        <taxon>Poaceae</taxon>
        <taxon>PACMAD clade</taxon>
        <taxon>Panicoideae</taxon>
        <taxon>Andropogonodae</taxon>
        <taxon>Andropogoneae</taxon>
        <taxon>Tripsacinae</taxon>
        <taxon>Zea</taxon>
    </lineage>
</organism>
<dbReference type="PANTHER" id="PTHR13489">
    <property type="entry name" value="MINI-CHROMOSOME MAINTENANCE COMPLEX-BINDING PROTEIN"/>
    <property type="match status" value="1"/>
</dbReference>
<dbReference type="AlphaFoldDB" id="A0A1D6H103"/>
<evidence type="ECO:0000256" key="1">
    <source>
        <dbReference type="ARBA" id="ARBA00004123"/>
    </source>
</evidence>
<dbReference type="SMR" id="A0A1D6H103"/>
<comment type="subcellular location">
    <subcellularLocation>
        <location evidence="1">Nucleus</location>
    </subcellularLocation>
</comment>
<evidence type="ECO:0000313" key="3">
    <source>
        <dbReference type="EMBL" id="AQK68572.1"/>
    </source>
</evidence>
<dbReference type="STRING" id="4577.A0A1D6H103"/>
<protein>
    <submittedName>
        <fullName evidence="3">Mini-chromosome maintenance complex-binding protein</fullName>
    </submittedName>
</protein>
<proteinExistence type="predicted"/>
<name>A0A1D6H103_MAIZE</name>
<dbReference type="InterPro" id="IPR019140">
    <property type="entry name" value="MCM_complex-bd"/>
</dbReference>
<keyword evidence="2" id="KW-0539">Nucleus</keyword>
<sequence>MVQDMLGNEYYIGAFKDGSTWRTNKYTDFSPYSMPHPCDSHLWERHLFHCVPVCYCFHGICSPFHNPKFFIIRPADGNENSQGFVTGLLQAPGQNSWTLESSPGPDVCRMSNCLAPELREKRKRDGDGDAMDVCIHMFLVNKMHLLFLILTVEMLTFVVFLSFDRFQKMAMAILHSTRSRRKVMFMSLPVQLKWQEPFQR</sequence>
<dbReference type="EMBL" id="CM000781">
    <property type="protein sequence ID" value="AQK68572.1"/>
    <property type="molecule type" value="Genomic_DNA"/>
</dbReference>
<dbReference type="PANTHER" id="PTHR13489:SF0">
    <property type="entry name" value="MINI-CHROMOSOME MAINTENANCE COMPLEX-BINDING PROTEIN"/>
    <property type="match status" value="1"/>
</dbReference>
<reference evidence="3" key="1">
    <citation type="submission" date="2015-12" db="EMBL/GenBank/DDBJ databases">
        <title>Update maize B73 reference genome by single molecule sequencing technologies.</title>
        <authorList>
            <consortium name="Maize Genome Sequencing Project"/>
            <person name="Ware D."/>
        </authorList>
    </citation>
    <scope>NUCLEOTIDE SEQUENCE</scope>
    <source>
        <tissue evidence="3">Seedling</tissue>
    </source>
</reference>
<accession>A0A1D6H103</accession>
<dbReference type="GO" id="GO:0005634">
    <property type="term" value="C:nucleus"/>
    <property type="evidence" value="ECO:0007669"/>
    <property type="project" value="UniProtKB-SubCell"/>
</dbReference>
<dbReference type="InParanoid" id="A0A1D6H103"/>
<dbReference type="Pfam" id="PF09739">
    <property type="entry name" value="MCM_bind"/>
    <property type="match status" value="1"/>
</dbReference>
<dbReference type="ExpressionAtlas" id="A0A1D6H103">
    <property type="expression patterns" value="baseline and differential"/>
</dbReference>
<gene>
    <name evidence="3" type="ORF">ZEAMMB73_Zm00001d015280</name>
</gene>
<dbReference type="eggNOG" id="KOG2545">
    <property type="taxonomic scope" value="Eukaryota"/>
</dbReference>
<evidence type="ECO:0000256" key="2">
    <source>
        <dbReference type="ARBA" id="ARBA00023242"/>
    </source>
</evidence>